<organism evidence="1 2">
    <name type="scientific">Trifolium medium</name>
    <dbReference type="NCBI Taxonomy" id="97028"/>
    <lineage>
        <taxon>Eukaryota</taxon>
        <taxon>Viridiplantae</taxon>
        <taxon>Streptophyta</taxon>
        <taxon>Embryophyta</taxon>
        <taxon>Tracheophyta</taxon>
        <taxon>Spermatophyta</taxon>
        <taxon>Magnoliopsida</taxon>
        <taxon>eudicotyledons</taxon>
        <taxon>Gunneridae</taxon>
        <taxon>Pentapetalae</taxon>
        <taxon>rosids</taxon>
        <taxon>fabids</taxon>
        <taxon>Fabales</taxon>
        <taxon>Fabaceae</taxon>
        <taxon>Papilionoideae</taxon>
        <taxon>50 kb inversion clade</taxon>
        <taxon>NPAAA clade</taxon>
        <taxon>Hologalegina</taxon>
        <taxon>IRL clade</taxon>
        <taxon>Trifolieae</taxon>
        <taxon>Trifolium</taxon>
    </lineage>
</organism>
<dbReference type="EMBL" id="LXQA010317767">
    <property type="protein sequence ID" value="MCI43462.1"/>
    <property type="molecule type" value="Genomic_DNA"/>
</dbReference>
<dbReference type="AlphaFoldDB" id="A0A392S4V5"/>
<accession>A0A392S4V5</accession>
<feature type="non-terminal residue" evidence="1">
    <location>
        <position position="56"/>
    </location>
</feature>
<protein>
    <submittedName>
        <fullName evidence="1">Uncharacterized protein</fullName>
    </submittedName>
</protein>
<comment type="caution">
    <text evidence="1">The sequence shown here is derived from an EMBL/GenBank/DDBJ whole genome shotgun (WGS) entry which is preliminary data.</text>
</comment>
<evidence type="ECO:0000313" key="1">
    <source>
        <dbReference type="EMBL" id="MCI43462.1"/>
    </source>
</evidence>
<dbReference type="Proteomes" id="UP000265520">
    <property type="component" value="Unassembled WGS sequence"/>
</dbReference>
<reference evidence="1 2" key="1">
    <citation type="journal article" date="2018" name="Front. Plant Sci.">
        <title>Red Clover (Trifolium pratense) and Zigzag Clover (T. medium) - A Picture of Genomic Similarities and Differences.</title>
        <authorList>
            <person name="Dluhosova J."/>
            <person name="Istvanek J."/>
            <person name="Nedelnik J."/>
            <person name="Repkova J."/>
        </authorList>
    </citation>
    <scope>NUCLEOTIDE SEQUENCE [LARGE SCALE GENOMIC DNA]</scope>
    <source>
        <strain evidence="2">cv. 10/8</strain>
        <tissue evidence="1">Leaf</tissue>
    </source>
</reference>
<sequence length="56" mass="5976">MEFNGAHSPEVAVIPANHSTEPWCLPPIGMLKLNVDAGCFDDGFMGCGMVIRDNIG</sequence>
<name>A0A392S4V5_9FABA</name>
<evidence type="ECO:0000313" key="2">
    <source>
        <dbReference type="Proteomes" id="UP000265520"/>
    </source>
</evidence>
<keyword evidence="2" id="KW-1185">Reference proteome</keyword>
<proteinExistence type="predicted"/>